<keyword evidence="2" id="KW-1185">Reference proteome</keyword>
<sequence length="124" mass="14181">MPTVLSNFIDILGQLSASLEGQKAARHFIVQVRNDVEKFRQQLPVLEILSSTRLRERHWEKMSEIVGLDLTQYVNASVARFCELDLKQHVANLKPIAFVAEREAKYESILALFTFILNHVPPPP</sequence>
<dbReference type="PANTHER" id="PTHR22878:SF68">
    <property type="entry name" value="DYNEIN HEAVY CHAIN 6, AXONEMAL-LIKE"/>
    <property type="match status" value="1"/>
</dbReference>
<dbReference type="InterPro" id="IPR013602">
    <property type="entry name" value="Dynein_heavy_linker"/>
</dbReference>
<evidence type="ECO:0000259" key="1">
    <source>
        <dbReference type="Pfam" id="PF08393"/>
    </source>
</evidence>
<name>A0A915EKB3_9BILA</name>
<dbReference type="Gene3D" id="1.10.287.2620">
    <property type="match status" value="1"/>
</dbReference>
<dbReference type="GO" id="GO:0007018">
    <property type="term" value="P:microtubule-based movement"/>
    <property type="evidence" value="ECO:0007669"/>
    <property type="project" value="InterPro"/>
</dbReference>
<dbReference type="GO" id="GO:0051959">
    <property type="term" value="F:dynein light intermediate chain binding"/>
    <property type="evidence" value="ECO:0007669"/>
    <property type="project" value="InterPro"/>
</dbReference>
<dbReference type="AlphaFoldDB" id="A0A915EKB3"/>
<evidence type="ECO:0000313" key="3">
    <source>
        <dbReference type="WBParaSite" id="jg6271"/>
    </source>
</evidence>
<evidence type="ECO:0000313" key="2">
    <source>
        <dbReference type="Proteomes" id="UP000887574"/>
    </source>
</evidence>
<proteinExistence type="predicted"/>
<dbReference type="GO" id="GO:0045505">
    <property type="term" value="F:dynein intermediate chain binding"/>
    <property type="evidence" value="ECO:0007669"/>
    <property type="project" value="InterPro"/>
</dbReference>
<dbReference type="WBParaSite" id="jg6271">
    <property type="protein sequence ID" value="jg6271"/>
    <property type="gene ID" value="jg6271"/>
</dbReference>
<dbReference type="PANTHER" id="PTHR22878">
    <property type="entry name" value="DYNEIN HEAVY CHAIN 6, AXONEMAL-LIKE-RELATED"/>
    <property type="match status" value="1"/>
</dbReference>
<protein>
    <submittedName>
        <fullName evidence="3">Dynein heavy chain linker domain-containing protein</fullName>
    </submittedName>
</protein>
<dbReference type="Pfam" id="PF08393">
    <property type="entry name" value="DHC_N2"/>
    <property type="match status" value="1"/>
</dbReference>
<dbReference type="InterPro" id="IPR026983">
    <property type="entry name" value="DHC"/>
</dbReference>
<accession>A0A915EKB3</accession>
<dbReference type="GO" id="GO:0030286">
    <property type="term" value="C:dynein complex"/>
    <property type="evidence" value="ECO:0007669"/>
    <property type="project" value="InterPro"/>
</dbReference>
<dbReference type="Proteomes" id="UP000887574">
    <property type="component" value="Unplaced"/>
</dbReference>
<organism evidence="2 3">
    <name type="scientific">Ditylenchus dipsaci</name>
    <dbReference type="NCBI Taxonomy" id="166011"/>
    <lineage>
        <taxon>Eukaryota</taxon>
        <taxon>Metazoa</taxon>
        <taxon>Ecdysozoa</taxon>
        <taxon>Nematoda</taxon>
        <taxon>Chromadorea</taxon>
        <taxon>Rhabditida</taxon>
        <taxon>Tylenchina</taxon>
        <taxon>Tylenchomorpha</taxon>
        <taxon>Sphaerularioidea</taxon>
        <taxon>Anguinidae</taxon>
        <taxon>Anguininae</taxon>
        <taxon>Ditylenchus</taxon>
    </lineage>
</organism>
<feature type="domain" description="Dynein heavy chain linker" evidence="1">
    <location>
        <begin position="6"/>
        <end position="110"/>
    </location>
</feature>
<reference evidence="3" key="1">
    <citation type="submission" date="2022-11" db="UniProtKB">
        <authorList>
            <consortium name="WormBaseParasite"/>
        </authorList>
    </citation>
    <scope>IDENTIFICATION</scope>
</reference>